<keyword evidence="2" id="KW-0902">Two-component regulatory system</keyword>
<reference evidence="9 10" key="1">
    <citation type="submission" date="2019-09" db="EMBL/GenBank/DDBJ databases">
        <authorList>
            <person name="Chandra G."/>
            <person name="Truman W A."/>
        </authorList>
    </citation>
    <scope>NUCLEOTIDE SEQUENCE [LARGE SCALE GENOMIC DNA]</scope>
    <source>
        <strain evidence="9">PS854</strain>
    </source>
</reference>
<evidence type="ECO:0000256" key="4">
    <source>
        <dbReference type="ARBA" id="ARBA00023125"/>
    </source>
</evidence>
<keyword evidence="4" id="KW-0238">DNA-binding</keyword>
<evidence type="ECO:0000313" key="10">
    <source>
        <dbReference type="Proteomes" id="UP000327111"/>
    </source>
</evidence>
<evidence type="ECO:0000259" key="7">
    <source>
        <dbReference type="PROSITE" id="PS50043"/>
    </source>
</evidence>
<evidence type="ECO:0000256" key="2">
    <source>
        <dbReference type="ARBA" id="ARBA00023012"/>
    </source>
</evidence>
<dbReference type="CDD" id="cd06170">
    <property type="entry name" value="LuxR_C_like"/>
    <property type="match status" value="1"/>
</dbReference>
<evidence type="ECO:0000313" key="9">
    <source>
        <dbReference type="EMBL" id="VVO51295.1"/>
    </source>
</evidence>
<proteinExistence type="predicted"/>
<protein>
    <submittedName>
        <fullName evidence="9">Response regulator protein TodT</fullName>
    </submittedName>
</protein>
<evidence type="ECO:0000256" key="3">
    <source>
        <dbReference type="ARBA" id="ARBA00023015"/>
    </source>
</evidence>
<gene>
    <name evidence="9" type="primary">todT_1</name>
    <name evidence="9" type="ORF">PS854_00301</name>
</gene>
<accession>A0A5E7GHX6</accession>
<keyword evidence="1 6" id="KW-0597">Phosphoprotein</keyword>
<dbReference type="SUPFAM" id="SSF52172">
    <property type="entry name" value="CheY-like"/>
    <property type="match status" value="1"/>
</dbReference>
<evidence type="ECO:0000256" key="5">
    <source>
        <dbReference type="ARBA" id="ARBA00023163"/>
    </source>
</evidence>
<dbReference type="Pfam" id="PF00072">
    <property type="entry name" value="Response_reg"/>
    <property type="match status" value="1"/>
</dbReference>
<dbReference type="PANTHER" id="PTHR44688">
    <property type="entry name" value="DNA-BINDING TRANSCRIPTIONAL ACTIVATOR DEVR_DOSR"/>
    <property type="match status" value="1"/>
</dbReference>
<dbReference type="EMBL" id="CABVIF010000001">
    <property type="protein sequence ID" value="VVO51295.1"/>
    <property type="molecule type" value="Genomic_DNA"/>
</dbReference>
<feature type="modified residue" description="4-aspartylphosphate" evidence="6">
    <location>
        <position position="69"/>
    </location>
</feature>
<dbReference type="Proteomes" id="UP000327111">
    <property type="component" value="Unassembled WGS sequence"/>
</dbReference>
<dbReference type="PROSITE" id="PS00622">
    <property type="entry name" value="HTH_LUXR_1"/>
    <property type="match status" value="1"/>
</dbReference>
<feature type="domain" description="HTH luxR-type" evidence="7">
    <location>
        <begin position="150"/>
        <end position="215"/>
    </location>
</feature>
<keyword evidence="5" id="KW-0804">Transcription</keyword>
<dbReference type="PROSITE" id="PS50043">
    <property type="entry name" value="HTH_LUXR_2"/>
    <property type="match status" value="1"/>
</dbReference>
<evidence type="ECO:0000256" key="1">
    <source>
        <dbReference type="ARBA" id="ARBA00022553"/>
    </source>
</evidence>
<dbReference type="GO" id="GO:0003677">
    <property type="term" value="F:DNA binding"/>
    <property type="evidence" value="ECO:0007669"/>
    <property type="project" value="UniProtKB-KW"/>
</dbReference>
<dbReference type="FunFam" id="3.40.50.2300:FF:000018">
    <property type="entry name" value="DNA-binding transcriptional regulator NtrC"/>
    <property type="match status" value="1"/>
</dbReference>
<dbReference type="SMART" id="SM00448">
    <property type="entry name" value="REC"/>
    <property type="match status" value="1"/>
</dbReference>
<dbReference type="PRINTS" id="PR00038">
    <property type="entry name" value="HTHLUXR"/>
</dbReference>
<dbReference type="Gene3D" id="3.40.50.2300">
    <property type="match status" value="1"/>
</dbReference>
<keyword evidence="3" id="KW-0805">Transcription regulation</keyword>
<sequence>MVTNMSSKISVSCKLVEDSIVLVVDDDDVVRRALSSLLRSVGYSVEEFAHPSEMLVHPSARVAGCMILDVRLQGCSGFDVQAQMSESGILMPIIFMTGHGDIPMSVKAMKAGAVDFFSKPFNQQDLLDSVAGALATYRRDFKRLKDLRDLRERFDSLTPREKQVMHGVTQGLLNKQIAGDLRISEVTVKLHRANTMRKMSAATNADLIRAGQELSLT</sequence>
<name>A0A5E7GHX6_PSEFL</name>
<evidence type="ECO:0000259" key="8">
    <source>
        <dbReference type="PROSITE" id="PS50110"/>
    </source>
</evidence>
<dbReference type="InterPro" id="IPR000792">
    <property type="entry name" value="Tscrpt_reg_LuxR_C"/>
</dbReference>
<feature type="domain" description="Response regulatory" evidence="8">
    <location>
        <begin position="20"/>
        <end position="134"/>
    </location>
</feature>
<dbReference type="InterPro" id="IPR011006">
    <property type="entry name" value="CheY-like_superfamily"/>
</dbReference>
<dbReference type="PANTHER" id="PTHR44688:SF16">
    <property type="entry name" value="DNA-BINDING TRANSCRIPTIONAL ACTIVATOR DEVR_DOSR"/>
    <property type="match status" value="1"/>
</dbReference>
<dbReference type="GO" id="GO:0006355">
    <property type="term" value="P:regulation of DNA-templated transcription"/>
    <property type="evidence" value="ECO:0007669"/>
    <property type="project" value="InterPro"/>
</dbReference>
<dbReference type="AlphaFoldDB" id="A0A5E7GHX6"/>
<organism evidence="9 10">
    <name type="scientific">Pseudomonas fluorescens</name>
    <dbReference type="NCBI Taxonomy" id="294"/>
    <lineage>
        <taxon>Bacteria</taxon>
        <taxon>Pseudomonadati</taxon>
        <taxon>Pseudomonadota</taxon>
        <taxon>Gammaproteobacteria</taxon>
        <taxon>Pseudomonadales</taxon>
        <taxon>Pseudomonadaceae</taxon>
        <taxon>Pseudomonas</taxon>
    </lineage>
</organism>
<dbReference type="InterPro" id="IPR036388">
    <property type="entry name" value="WH-like_DNA-bd_sf"/>
</dbReference>
<dbReference type="SMART" id="SM00421">
    <property type="entry name" value="HTH_LUXR"/>
    <property type="match status" value="1"/>
</dbReference>
<dbReference type="PROSITE" id="PS50110">
    <property type="entry name" value="RESPONSE_REGULATORY"/>
    <property type="match status" value="1"/>
</dbReference>
<dbReference type="Gene3D" id="1.10.10.10">
    <property type="entry name" value="Winged helix-like DNA-binding domain superfamily/Winged helix DNA-binding domain"/>
    <property type="match status" value="1"/>
</dbReference>
<dbReference type="GO" id="GO:0000160">
    <property type="term" value="P:phosphorelay signal transduction system"/>
    <property type="evidence" value="ECO:0007669"/>
    <property type="project" value="UniProtKB-KW"/>
</dbReference>
<dbReference type="InterPro" id="IPR001789">
    <property type="entry name" value="Sig_transdc_resp-reg_receiver"/>
</dbReference>
<dbReference type="Pfam" id="PF00196">
    <property type="entry name" value="GerE"/>
    <property type="match status" value="1"/>
</dbReference>
<evidence type="ECO:0000256" key="6">
    <source>
        <dbReference type="PROSITE-ProRule" id="PRU00169"/>
    </source>
</evidence>